<reference evidence="3" key="1">
    <citation type="submission" date="2016-10" db="EMBL/GenBank/DDBJ databases">
        <authorList>
            <person name="Varghese N."/>
            <person name="Submissions S."/>
        </authorList>
    </citation>
    <scope>NUCLEOTIDE SEQUENCE [LARGE SCALE GENOMIC DNA]</scope>
    <source>
        <strain evidence="3">DSM 44718</strain>
    </source>
</reference>
<keyword evidence="2" id="KW-0238">DNA-binding</keyword>
<dbReference type="InterPro" id="IPR036390">
    <property type="entry name" value="WH_DNA-bd_sf"/>
</dbReference>
<dbReference type="AlphaFoldDB" id="A0A1H3N1E7"/>
<dbReference type="GO" id="GO:0003700">
    <property type="term" value="F:DNA-binding transcription factor activity"/>
    <property type="evidence" value="ECO:0007669"/>
    <property type="project" value="InterPro"/>
</dbReference>
<evidence type="ECO:0000313" key="2">
    <source>
        <dbReference type="EMBL" id="SDY82666.1"/>
    </source>
</evidence>
<evidence type="ECO:0000259" key="1">
    <source>
        <dbReference type="PROSITE" id="PS50995"/>
    </source>
</evidence>
<accession>A0A1H3N1E7</accession>
<dbReference type="Proteomes" id="UP000199632">
    <property type="component" value="Unassembled WGS sequence"/>
</dbReference>
<dbReference type="SMART" id="SM00347">
    <property type="entry name" value="HTH_MARR"/>
    <property type="match status" value="1"/>
</dbReference>
<dbReference type="EMBL" id="FNQB01000001">
    <property type="protein sequence ID" value="SDY82666.1"/>
    <property type="molecule type" value="Genomic_DNA"/>
</dbReference>
<protein>
    <submittedName>
        <fullName evidence="2">DNA-binding transcriptional regulator, MarR family</fullName>
    </submittedName>
</protein>
<dbReference type="SUPFAM" id="SSF46785">
    <property type="entry name" value="Winged helix' DNA-binding domain"/>
    <property type="match status" value="1"/>
</dbReference>
<dbReference type="InterPro" id="IPR039422">
    <property type="entry name" value="MarR/SlyA-like"/>
</dbReference>
<dbReference type="PANTHER" id="PTHR33164:SF103">
    <property type="entry name" value="REGULATORY PROTEIN MARR"/>
    <property type="match status" value="1"/>
</dbReference>
<organism evidence="2 3">
    <name type="scientific">Asanoa ishikariensis</name>
    <dbReference type="NCBI Taxonomy" id="137265"/>
    <lineage>
        <taxon>Bacteria</taxon>
        <taxon>Bacillati</taxon>
        <taxon>Actinomycetota</taxon>
        <taxon>Actinomycetes</taxon>
        <taxon>Micromonosporales</taxon>
        <taxon>Micromonosporaceae</taxon>
        <taxon>Asanoa</taxon>
    </lineage>
</organism>
<dbReference type="Gene3D" id="1.10.10.10">
    <property type="entry name" value="Winged helix-like DNA-binding domain superfamily/Winged helix DNA-binding domain"/>
    <property type="match status" value="1"/>
</dbReference>
<dbReference type="PANTHER" id="PTHR33164">
    <property type="entry name" value="TRANSCRIPTIONAL REGULATOR, MARR FAMILY"/>
    <property type="match status" value="1"/>
</dbReference>
<dbReference type="Pfam" id="PF01047">
    <property type="entry name" value="MarR"/>
    <property type="match status" value="1"/>
</dbReference>
<gene>
    <name evidence="2" type="ORF">SAMN05421684_1753</name>
</gene>
<keyword evidence="3" id="KW-1185">Reference proteome</keyword>
<dbReference type="PROSITE" id="PS50995">
    <property type="entry name" value="HTH_MARR_2"/>
    <property type="match status" value="1"/>
</dbReference>
<proteinExistence type="predicted"/>
<feature type="domain" description="HTH marR-type" evidence="1">
    <location>
        <begin position="10"/>
        <end position="144"/>
    </location>
</feature>
<dbReference type="STRING" id="137265.SAMN05421684_1753"/>
<dbReference type="RefSeq" id="WP_176984815.1">
    <property type="nucleotide sequence ID" value="NZ_BOND01000028.1"/>
</dbReference>
<dbReference type="InterPro" id="IPR000835">
    <property type="entry name" value="HTH_MarR-typ"/>
</dbReference>
<dbReference type="InterPro" id="IPR036388">
    <property type="entry name" value="WH-like_DNA-bd_sf"/>
</dbReference>
<name>A0A1H3N1E7_9ACTN</name>
<evidence type="ECO:0000313" key="3">
    <source>
        <dbReference type="Proteomes" id="UP000199632"/>
    </source>
</evidence>
<dbReference type="GO" id="GO:0003677">
    <property type="term" value="F:DNA binding"/>
    <property type="evidence" value="ECO:0007669"/>
    <property type="project" value="UniProtKB-KW"/>
</dbReference>
<sequence length="156" mass="16643">MADHHASSDVAAQAAAVDSAAEALLSVWDAAREGAADRVSGSQLRAMLVVEELDGINLRGLAGSLGMILSSASRLCDRLVAAGMIERFPGRTDRREIALHLTKVGHRLLEELRAERRRRLSEALAQMSPAARQALLRGLSEFSDAMAKPASESLTA</sequence>
<dbReference type="GO" id="GO:0006950">
    <property type="term" value="P:response to stress"/>
    <property type="evidence" value="ECO:0007669"/>
    <property type="project" value="TreeGrafter"/>
</dbReference>